<dbReference type="Proteomes" id="UP001160148">
    <property type="component" value="Unassembled WGS sequence"/>
</dbReference>
<keyword evidence="2" id="KW-1185">Reference proteome</keyword>
<gene>
    <name evidence="1" type="ORF">MEUPH1_LOCUS18354</name>
</gene>
<sequence length="85" mass="8792">MAAGCYPASCSRSPLVNDDAAARRRPFPGGRAYICPGERCGGSGVDTTGTETNLGFWGHCAGVLCAAEIRFSRNGRGGDRGGRIV</sequence>
<organism evidence="1 2">
    <name type="scientific">Macrosiphum euphorbiae</name>
    <name type="common">potato aphid</name>
    <dbReference type="NCBI Taxonomy" id="13131"/>
    <lineage>
        <taxon>Eukaryota</taxon>
        <taxon>Metazoa</taxon>
        <taxon>Ecdysozoa</taxon>
        <taxon>Arthropoda</taxon>
        <taxon>Hexapoda</taxon>
        <taxon>Insecta</taxon>
        <taxon>Pterygota</taxon>
        <taxon>Neoptera</taxon>
        <taxon>Paraneoptera</taxon>
        <taxon>Hemiptera</taxon>
        <taxon>Sternorrhyncha</taxon>
        <taxon>Aphidomorpha</taxon>
        <taxon>Aphidoidea</taxon>
        <taxon>Aphididae</taxon>
        <taxon>Macrosiphini</taxon>
        <taxon>Macrosiphum</taxon>
    </lineage>
</organism>
<dbReference type="EMBL" id="CARXXK010000003">
    <property type="protein sequence ID" value="CAI6363400.1"/>
    <property type="molecule type" value="Genomic_DNA"/>
</dbReference>
<evidence type="ECO:0000313" key="1">
    <source>
        <dbReference type="EMBL" id="CAI6363400.1"/>
    </source>
</evidence>
<dbReference type="AlphaFoldDB" id="A0AAV0X538"/>
<accession>A0AAV0X538</accession>
<name>A0AAV0X538_9HEMI</name>
<protein>
    <submittedName>
        <fullName evidence="1">Uncharacterized protein</fullName>
    </submittedName>
</protein>
<evidence type="ECO:0000313" key="2">
    <source>
        <dbReference type="Proteomes" id="UP001160148"/>
    </source>
</evidence>
<reference evidence="1 2" key="1">
    <citation type="submission" date="2023-01" db="EMBL/GenBank/DDBJ databases">
        <authorList>
            <person name="Whitehead M."/>
        </authorList>
    </citation>
    <scope>NUCLEOTIDE SEQUENCE [LARGE SCALE GENOMIC DNA]</scope>
</reference>
<proteinExistence type="predicted"/>
<comment type="caution">
    <text evidence="1">The sequence shown here is derived from an EMBL/GenBank/DDBJ whole genome shotgun (WGS) entry which is preliminary data.</text>
</comment>